<protein>
    <recommendedName>
        <fullName evidence="6">SWIM-type domain-containing protein</fullName>
    </recommendedName>
</protein>
<evidence type="ECO:0000256" key="1">
    <source>
        <dbReference type="ARBA" id="ARBA00022723"/>
    </source>
</evidence>
<dbReference type="SMART" id="SM00575">
    <property type="entry name" value="ZnF_PMZ"/>
    <property type="match status" value="1"/>
</dbReference>
<dbReference type="AlphaFoldDB" id="A0A2N9EWX5"/>
<keyword evidence="2 4" id="KW-0863">Zinc-finger</keyword>
<keyword evidence="3" id="KW-0862">Zinc</keyword>
<evidence type="ECO:0000256" key="2">
    <source>
        <dbReference type="ARBA" id="ARBA00022771"/>
    </source>
</evidence>
<dbReference type="InterPro" id="IPR004332">
    <property type="entry name" value="Transposase_MuDR"/>
</dbReference>
<accession>A0A2N9EWX5</accession>
<dbReference type="InterPro" id="IPR007527">
    <property type="entry name" value="Znf_SWIM"/>
</dbReference>
<reference evidence="7" key="1">
    <citation type="submission" date="2018-02" db="EMBL/GenBank/DDBJ databases">
        <authorList>
            <person name="Cohen D.B."/>
            <person name="Kent A.D."/>
        </authorList>
    </citation>
    <scope>NUCLEOTIDE SEQUENCE</scope>
</reference>
<evidence type="ECO:0000313" key="7">
    <source>
        <dbReference type="EMBL" id="SPC79323.1"/>
    </source>
</evidence>
<feature type="domain" description="SWIM-type" evidence="6">
    <location>
        <begin position="817"/>
        <end position="849"/>
    </location>
</feature>
<dbReference type="InterPro" id="IPR006564">
    <property type="entry name" value="Znf_PMZ"/>
</dbReference>
<dbReference type="PROSITE" id="PS50966">
    <property type="entry name" value="ZF_SWIM"/>
    <property type="match status" value="1"/>
</dbReference>
<feature type="region of interest" description="Disordered" evidence="5">
    <location>
        <begin position="305"/>
        <end position="357"/>
    </location>
</feature>
<dbReference type="Pfam" id="PF04434">
    <property type="entry name" value="SWIM"/>
    <property type="match status" value="1"/>
</dbReference>
<proteinExistence type="predicted"/>
<name>A0A2N9EWX5_FAGSY</name>
<dbReference type="PANTHER" id="PTHR31973:SF195">
    <property type="entry name" value="MUDR FAMILY TRANSPOSASE"/>
    <property type="match status" value="1"/>
</dbReference>
<dbReference type="EMBL" id="OIVN01000380">
    <property type="protein sequence ID" value="SPC79323.1"/>
    <property type="molecule type" value="Genomic_DNA"/>
</dbReference>
<evidence type="ECO:0000256" key="3">
    <source>
        <dbReference type="ARBA" id="ARBA00022833"/>
    </source>
</evidence>
<evidence type="ECO:0000256" key="4">
    <source>
        <dbReference type="PROSITE-ProRule" id="PRU00325"/>
    </source>
</evidence>
<sequence length="1028" mass="118209">MIQSTESVVQSTGSVRKFLGQYIQSTGPSIQSTGSVRKFPDTTSSLLDHQIQSTGSVRKFPDTTSSLLDHQSRRLDLPNTCHPVYWIGVSVDWIEQVLQTSQIFLGDVYWILQPFLYNMLCLHMAPTMYIVYLRFNGEIIYGQHGAEYQGSQMKFIRVHRGISFVELETKIFNALQLDNQSHRITVTYRCPQEVISPHINYMTLLITDDDGVNLMFDMLDATPELKVAEDCVGEDVQQMTVHDTAPSTQPSTLGRCTPQLHEIRTSVEDCGPSTRHEYVPYEVNPLAGVHDTMMLECTADDEEENADYDNDSYFDDDDNELYFDDDDDYDDDDDVDADDDDADDDDADDDDETTDVHNDEVDVVVPSLKPKSSSFTTNTWDNINDTSFNDEVTPLDSWDKKQELRKGLFFKSKIEVQYALKVYSSRVNQEYKVKESNKRKLHVCCKNGCSWRMRACMRSTHGFWEITKYNGPHTCRHPNIRKDGKVFDSNFIEREVRSYVANDQTISVKSLRHHMCTQFGHKISYYKVWDAKQKAIANIFGDWGESYQLLPKFMKALIDSNPGTQVEWKTYWSEDAGCAIFESVFWAFGPSIQGFMHCRPVVSIDATHLYGKYEGKLMIAMATDANNGIYPLAFAPLNAYHRFCIRHLVSNFNTRFHDKRLKNMIQRAGEHNQLRKFNATMDSIRQYNKDAAKILDEETDVDKWTLAKDGGRRYGAMTTNLSECFNGVLKGARNLPITAMVEFIYFKLVHYFNDRRVKTQAQLSSGQAFSTHAMEIFQKWSEKASLHHVIEFNREEGTFQIQTQPSLTSMNKGNHRHVVKLGDRTCSCGKWQAYHIPCSHVIAACASQHINVYQFIDPFYSLTEMLASYQPHFEPMKDAPYWEEDPNFPMLRPDPRLLRQRGRPKSTRIRNEMDWRENQHKQSCGLCNQEGHNRKKCPNAISNQEVVLPQKFKTKAFQSTGFGSPADWIIADLNDPVDYIGVPVDWIRQKVLGVWFQSTGPFVATWIKDAVAWIPDAVDCIHLFSTFN</sequence>
<dbReference type="PANTHER" id="PTHR31973">
    <property type="entry name" value="POLYPROTEIN, PUTATIVE-RELATED"/>
    <property type="match status" value="1"/>
</dbReference>
<gene>
    <name evidence="7" type="ORF">FSB_LOCUS7205</name>
</gene>
<organism evidence="7">
    <name type="scientific">Fagus sylvatica</name>
    <name type="common">Beechnut</name>
    <dbReference type="NCBI Taxonomy" id="28930"/>
    <lineage>
        <taxon>Eukaryota</taxon>
        <taxon>Viridiplantae</taxon>
        <taxon>Streptophyta</taxon>
        <taxon>Embryophyta</taxon>
        <taxon>Tracheophyta</taxon>
        <taxon>Spermatophyta</taxon>
        <taxon>Magnoliopsida</taxon>
        <taxon>eudicotyledons</taxon>
        <taxon>Gunneridae</taxon>
        <taxon>Pentapetalae</taxon>
        <taxon>rosids</taxon>
        <taxon>fabids</taxon>
        <taxon>Fagales</taxon>
        <taxon>Fagaceae</taxon>
        <taxon>Fagus</taxon>
    </lineage>
</organism>
<feature type="compositionally biased region" description="Acidic residues" evidence="5">
    <location>
        <begin position="305"/>
        <end position="353"/>
    </location>
</feature>
<dbReference type="Pfam" id="PF03108">
    <property type="entry name" value="DBD_Tnp_Mut"/>
    <property type="match status" value="1"/>
</dbReference>
<dbReference type="GO" id="GO:0008270">
    <property type="term" value="F:zinc ion binding"/>
    <property type="evidence" value="ECO:0007669"/>
    <property type="project" value="UniProtKB-KW"/>
</dbReference>
<keyword evidence="1" id="KW-0479">Metal-binding</keyword>
<evidence type="ECO:0000256" key="5">
    <source>
        <dbReference type="SAM" id="MobiDB-lite"/>
    </source>
</evidence>
<evidence type="ECO:0000259" key="6">
    <source>
        <dbReference type="PROSITE" id="PS50966"/>
    </source>
</evidence>